<evidence type="ECO:0000259" key="1">
    <source>
        <dbReference type="Pfam" id="PF13403"/>
    </source>
</evidence>
<dbReference type="InterPro" id="IPR028992">
    <property type="entry name" value="Hedgehog/Intein_dom"/>
</dbReference>
<proteinExistence type="predicted"/>
<comment type="caution">
    <text evidence="2">The sequence shown here is derived from an EMBL/GenBank/DDBJ whole genome shotgun (WGS) entry which is preliminary data.</text>
</comment>
<name>A0ABY2X8U0_9RHOB</name>
<dbReference type="EMBL" id="VCPC01000003">
    <property type="protein sequence ID" value="TMV11861.1"/>
    <property type="molecule type" value="Genomic_DNA"/>
</dbReference>
<sequence length="354" mass="37980">MRGEVGPAGMTTETIYALGASQVSISGGESLSNKGQGDGSQLVGKTITLGSQDWSSIRIKDDDDYFGDNDGNQKLDGQQAFDGQTFQDSARVEAEYEFQVQGPDGTTYTMIGFNINEGGGGASYSTIEGLAFVGDPSGFPPPGTPLTVISASDYPGYLYSDMAAPPCFTTGCQMVTPRGAMDVADLAAGDRLCTMDNGFQTIRWIGRCRLPRVALVDHADYRPIIVRRDAFGPGCPDRDIRLSPQHRVLARGSQSELLFGESEVLVPIKKLINGTSILRDDSLTDVTYHHILLDRHEVIWSDGLASESLLGDIESDHPSATEARALLSFDAGRSTPSARLCVSDKRVALLHHAA</sequence>
<accession>A0ABY2X8U0</accession>
<keyword evidence="3" id="KW-1185">Reference proteome</keyword>
<dbReference type="SUPFAM" id="SSF51294">
    <property type="entry name" value="Hedgehog/intein (Hint) domain"/>
    <property type="match status" value="1"/>
</dbReference>
<protein>
    <submittedName>
        <fullName evidence="2">Hint domain-containing protein</fullName>
    </submittedName>
</protein>
<evidence type="ECO:0000313" key="3">
    <source>
        <dbReference type="Proteomes" id="UP001191082"/>
    </source>
</evidence>
<evidence type="ECO:0000313" key="2">
    <source>
        <dbReference type="EMBL" id="TMV11861.1"/>
    </source>
</evidence>
<reference evidence="2 3" key="1">
    <citation type="submission" date="2019-05" db="EMBL/GenBank/DDBJ databases">
        <title>Marivita sp. nov. isolated from sea sediment.</title>
        <authorList>
            <person name="Kim W."/>
        </authorList>
    </citation>
    <scope>NUCLEOTIDE SEQUENCE [LARGE SCALE GENOMIC DNA]</scope>
    <source>
        <strain evidence="2 3">CAU 1492</strain>
    </source>
</reference>
<gene>
    <name evidence="2" type="ORF">FGK64_16520</name>
</gene>
<feature type="domain" description="Hedgehog/Intein (Hint)" evidence="1">
    <location>
        <begin position="166"/>
        <end position="310"/>
    </location>
</feature>
<organism evidence="2 3">
    <name type="scientific">Arenibacterium halophilum</name>
    <dbReference type="NCBI Taxonomy" id="2583821"/>
    <lineage>
        <taxon>Bacteria</taxon>
        <taxon>Pseudomonadati</taxon>
        <taxon>Pseudomonadota</taxon>
        <taxon>Alphaproteobacteria</taxon>
        <taxon>Rhodobacterales</taxon>
        <taxon>Paracoccaceae</taxon>
        <taxon>Arenibacterium</taxon>
    </lineage>
</organism>
<dbReference type="Pfam" id="PF13403">
    <property type="entry name" value="Hint_2"/>
    <property type="match status" value="1"/>
</dbReference>
<dbReference type="InterPro" id="IPR036844">
    <property type="entry name" value="Hint_dom_sf"/>
</dbReference>
<dbReference type="Proteomes" id="UP001191082">
    <property type="component" value="Unassembled WGS sequence"/>
</dbReference>